<name>A0A9W9IFM8_9EURO</name>
<feature type="compositionally biased region" description="Basic and acidic residues" evidence="1">
    <location>
        <begin position="162"/>
        <end position="175"/>
    </location>
</feature>
<keyword evidence="3" id="KW-1185">Reference proteome</keyword>
<protein>
    <submittedName>
        <fullName evidence="2">Uncharacterized protein</fullName>
    </submittedName>
</protein>
<dbReference type="AlphaFoldDB" id="A0A9W9IFM8"/>
<feature type="region of interest" description="Disordered" evidence="1">
    <location>
        <begin position="111"/>
        <end position="193"/>
    </location>
</feature>
<evidence type="ECO:0000256" key="1">
    <source>
        <dbReference type="SAM" id="MobiDB-lite"/>
    </source>
</evidence>
<feature type="compositionally biased region" description="Pro residues" evidence="1">
    <location>
        <begin position="177"/>
        <end position="193"/>
    </location>
</feature>
<reference evidence="2" key="2">
    <citation type="journal article" date="2023" name="IMA Fungus">
        <title>Comparative genomic study of the Penicillium genus elucidates a diverse pangenome and 15 lateral gene transfer events.</title>
        <authorList>
            <person name="Petersen C."/>
            <person name="Sorensen T."/>
            <person name="Nielsen M.R."/>
            <person name="Sondergaard T.E."/>
            <person name="Sorensen J.L."/>
            <person name="Fitzpatrick D.A."/>
            <person name="Frisvad J.C."/>
            <person name="Nielsen K.L."/>
        </authorList>
    </citation>
    <scope>NUCLEOTIDE SEQUENCE</scope>
    <source>
        <strain evidence="2">IBT 26290</strain>
    </source>
</reference>
<reference evidence="2" key="1">
    <citation type="submission" date="2022-11" db="EMBL/GenBank/DDBJ databases">
        <authorList>
            <person name="Petersen C."/>
        </authorList>
    </citation>
    <scope>NUCLEOTIDE SEQUENCE</scope>
    <source>
        <strain evidence="2">IBT 26290</strain>
    </source>
</reference>
<dbReference type="Proteomes" id="UP001149163">
    <property type="component" value="Unassembled WGS sequence"/>
</dbReference>
<comment type="caution">
    <text evidence="2">The sequence shown here is derived from an EMBL/GenBank/DDBJ whole genome shotgun (WGS) entry which is preliminary data.</text>
</comment>
<proteinExistence type="predicted"/>
<sequence>MALPPSHPMNLNYTAVTMISESSIQIQRRIVRHFYRSYGAFGLSKTQSQSITSSSMIIHSTKTLSNSKRHTSDQRISTIYRTWARGTRDTITMKRSIVKRSVARVSAEKQVQNSVTSSLTRTRRYRYSDPPNKFVHVLSQETGPSAPNLEKQESKPAAPTAEECRLTARRFDRIPVPRMPRLPVPNPPTRDFE</sequence>
<evidence type="ECO:0000313" key="3">
    <source>
        <dbReference type="Proteomes" id="UP001149163"/>
    </source>
</evidence>
<evidence type="ECO:0000313" key="2">
    <source>
        <dbReference type="EMBL" id="KAJ5175075.1"/>
    </source>
</evidence>
<dbReference type="EMBL" id="JAPQKN010000001">
    <property type="protein sequence ID" value="KAJ5175075.1"/>
    <property type="molecule type" value="Genomic_DNA"/>
</dbReference>
<accession>A0A9W9IFM8</accession>
<dbReference type="RefSeq" id="XP_056546683.1">
    <property type="nucleotide sequence ID" value="XM_056683077.1"/>
</dbReference>
<gene>
    <name evidence="2" type="ORF">N7482_000952</name>
</gene>
<organism evidence="2 3">
    <name type="scientific">Penicillium canariense</name>
    <dbReference type="NCBI Taxonomy" id="189055"/>
    <lineage>
        <taxon>Eukaryota</taxon>
        <taxon>Fungi</taxon>
        <taxon>Dikarya</taxon>
        <taxon>Ascomycota</taxon>
        <taxon>Pezizomycotina</taxon>
        <taxon>Eurotiomycetes</taxon>
        <taxon>Eurotiomycetidae</taxon>
        <taxon>Eurotiales</taxon>
        <taxon>Aspergillaceae</taxon>
        <taxon>Penicillium</taxon>
    </lineage>
</organism>
<dbReference type="GeneID" id="81422253"/>